<reference evidence="11 12" key="1">
    <citation type="submission" date="2019-06" db="EMBL/GenBank/DDBJ databases">
        <title>Sorghum-associated microbial communities from plants grown in Nebraska, USA.</title>
        <authorList>
            <person name="Schachtman D."/>
        </authorList>
    </citation>
    <scope>NUCLEOTIDE SEQUENCE [LARGE SCALE GENOMIC DNA]</scope>
    <source>
        <strain evidence="11 12">2482</strain>
    </source>
</reference>
<dbReference type="Gene3D" id="3.30.300.210">
    <property type="entry name" value="Nutrient germinant receptor protein C, domain 3"/>
    <property type="match status" value="1"/>
</dbReference>
<keyword evidence="3" id="KW-0309">Germination</keyword>
<evidence type="ECO:0000259" key="10">
    <source>
        <dbReference type="Pfam" id="PF25198"/>
    </source>
</evidence>
<dbReference type="PANTHER" id="PTHR35789">
    <property type="entry name" value="SPORE GERMINATION PROTEIN B3"/>
    <property type="match status" value="1"/>
</dbReference>
<comment type="subcellular location">
    <subcellularLocation>
        <location evidence="1">Membrane</location>
        <topology evidence="1">Lipid-anchor</topology>
    </subcellularLocation>
</comment>
<comment type="caution">
    <text evidence="11">The sequence shown here is derived from an EMBL/GenBank/DDBJ whole genome shotgun (WGS) entry which is preliminary data.</text>
</comment>
<dbReference type="PANTHER" id="PTHR35789:SF1">
    <property type="entry name" value="SPORE GERMINATION PROTEIN B3"/>
    <property type="match status" value="1"/>
</dbReference>
<dbReference type="GO" id="GO:0016020">
    <property type="term" value="C:membrane"/>
    <property type="evidence" value="ECO:0007669"/>
    <property type="project" value="UniProtKB-SubCell"/>
</dbReference>
<dbReference type="Proteomes" id="UP000319671">
    <property type="component" value="Unassembled WGS sequence"/>
</dbReference>
<feature type="region of interest" description="Disordered" evidence="8">
    <location>
        <begin position="47"/>
        <end position="66"/>
    </location>
</feature>
<accession>A0A561CDC1</accession>
<dbReference type="RefSeq" id="WP_186446680.1">
    <property type="nucleotide sequence ID" value="NZ_VIVN01000028.1"/>
</dbReference>
<dbReference type="NCBIfam" id="TIGR02887">
    <property type="entry name" value="spore_ger_x_C"/>
    <property type="match status" value="1"/>
</dbReference>
<evidence type="ECO:0000256" key="2">
    <source>
        <dbReference type="ARBA" id="ARBA00007886"/>
    </source>
</evidence>
<dbReference type="PROSITE" id="PS51257">
    <property type="entry name" value="PROKAR_LIPOPROTEIN"/>
    <property type="match status" value="1"/>
</dbReference>
<dbReference type="InterPro" id="IPR008844">
    <property type="entry name" value="Spore_GerAC-like"/>
</dbReference>
<name>A0A561CDC1_9BACI</name>
<organism evidence="11 12">
    <name type="scientific">Neobacillus bataviensis</name>
    <dbReference type="NCBI Taxonomy" id="220685"/>
    <lineage>
        <taxon>Bacteria</taxon>
        <taxon>Bacillati</taxon>
        <taxon>Bacillota</taxon>
        <taxon>Bacilli</taxon>
        <taxon>Bacillales</taxon>
        <taxon>Bacillaceae</taxon>
        <taxon>Neobacillus</taxon>
    </lineage>
</organism>
<evidence type="ECO:0000256" key="3">
    <source>
        <dbReference type="ARBA" id="ARBA00022544"/>
    </source>
</evidence>
<evidence type="ECO:0000256" key="1">
    <source>
        <dbReference type="ARBA" id="ARBA00004635"/>
    </source>
</evidence>
<evidence type="ECO:0000256" key="5">
    <source>
        <dbReference type="ARBA" id="ARBA00023136"/>
    </source>
</evidence>
<evidence type="ECO:0000256" key="8">
    <source>
        <dbReference type="SAM" id="MobiDB-lite"/>
    </source>
</evidence>
<dbReference type="Pfam" id="PF25198">
    <property type="entry name" value="Spore_GerAC_N"/>
    <property type="match status" value="1"/>
</dbReference>
<evidence type="ECO:0000313" key="12">
    <source>
        <dbReference type="Proteomes" id="UP000319671"/>
    </source>
</evidence>
<keyword evidence="6" id="KW-0564">Palmitate</keyword>
<keyword evidence="12" id="KW-1185">Reference proteome</keyword>
<keyword evidence="5" id="KW-0472">Membrane</keyword>
<dbReference type="GO" id="GO:0009847">
    <property type="term" value="P:spore germination"/>
    <property type="evidence" value="ECO:0007669"/>
    <property type="project" value="InterPro"/>
</dbReference>
<dbReference type="InterPro" id="IPR046953">
    <property type="entry name" value="Spore_GerAC-like_C"/>
</dbReference>
<keyword evidence="7" id="KW-0449">Lipoprotein</keyword>
<evidence type="ECO:0000256" key="7">
    <source>
        <dbReference type="ARBA" id="ARBA00023288"/>
    </source>
</evidence>
<evidence type="ECO:0000256" key="6">
    <source>
        <dbReference type="ARBA" id="ARBA00023139"/>
    </source>
</evidence>
<comment type="similarity">
    <text evidence="2">Belongs to the GerABKC lipoprotein family.</text>
</comment>
<evidence type="ECO:0000256" key="4">
    <source>
        <dbReference type="ARBA" id="ARBA00022729"/>
    </source>
</evidence>
<evidence type="ECO:0000313" key="11">
    <source>
        <dbReference type="EMBL" id="TWD89201.1"/>
    </source>
</evidence>
<gene>
    <name evidence="11" type="ORF">FB550_12854</name>
</gene>
<feature type="domain" description="Spore germination GerAC-like C-terminal" evidence="9">
    <location>
        <begin position="234"/>
        <end position="403"/>
    </location>
</feature>
<proteinExistence type="inferred from homology"/>
<protein>
    <submittedName>
        <fullName evidence="11">Ger(X)C family germination protein</fullName>
    </submittedName>
</protein>
<sequence>MTYKNPSLRLVIIFFLLFPLLSGCWDSQEIEQRATVLAIGIDQASNKEENQQSEGGITHLDKNSSEPNEELIRVTAQIAVPGRIPLGPTQGQSSHNSVLIVRVVGHTIQDAMLNLQQQVAYETFLGHLRIIVLNEKIAKKGTQRFNDFLRRNPQIRRTASLAVSKEPAEDYMRLVPELQRIPSLYLADMVDNLSALGRFPPSFIGLFWTILSSKGQDPYLPYLTIKDKKSIQLSGLAYFRGDRMAGKTSPLEIGFYMAIRGIGRGGYSAFIKVPGKEEFVLVKAISRKTKVKVKLKDGKPHVDIKVRYESEIEEKTSQSIYINDSTIIGKIQKETSKEVEKSLKKFIAKTQKAESDIFGFGEHVRAKYPKYWTKEIGTKENWKRVYKDITYDVHVDTRIHRVGMKAK</sequence>
<dbReference type="Pfam" id="PF05504">
    <property type="entry name" value="Spore_GerAC"/>
    <property type="match status" value="1"/>
</dbReference>
<dbReference type="AlphaFoldDB" id="A0A561CDC1"/>
<dbReference type="EMBL" id="VIVN01000028">
    <property type="protein sequence ID" value="TWD89201.1"/>
    <property type="molecule type" value="Genomic_DNA"/>
</dbReference>
<keyword evidence="4" id="KW-0732">Signal</keyword>
<feature type="domain" description="Spore germination protein N-terminal" evidence="10">
    <location>
        <begin position="26"/>
        <end position="225"/>
    </location>
</feature>
<evidence type="ECO:0000259" key="9">
    <source>
        <dbReference type="Pfam" id="PF05504"/>
    </source>
</evidence>
<dbReference type="InterPro" id="IPR057336">
    <property type="entry name" value="GerAC_N"/>
</dbReference>
<dbReference type="InterPro" id="IPR038501">
    <property type="entry name" value="Spore_GerAC_C_sf"/>
</dbReference>